<protein>
    <recommendedName>
        <fullName evidence="5">RRM domain-containing protein</fullName>
    </recommendedName>
</protein>
<feature type="region of interest" description="Disordered" evidence="1">
    <location>
        <begin position="71"/>
        <end position="199"/>
    </location>
</feature>
<reference evidence="4" key="2">
    <citation type="submission" date="2020-04" db="EMBL/GenBank/DDBJ databases">
        <authorList>
            <consortium name="NCBI Genome Project"/>
        </authorList>
    </citation>
    <scope>NUCLEOTIDE SEQUENCE</scope>
    <source>
        <strain evidence="4">CBS 304.34</strain>
    </source>
</reference>
<feature type="region of interest" description="Disordered" evidence="1">
    <location>
        <begin position="334"/>
        <end position="409"/>
    </location>
</feature>
<dbReference type="Gene3D" id="3.30.70.330">
    <property type="match status" value="1"/>
</dbReference>
<feature type="non-terminal residue" evidence="2">
    <location>
        <position position="469"/>
    </location>
</feature>
<dbReference type="InterPro" id="IPR012677">
    <property type="entry name" value="Nucleotide-bd_a/b_plait_sf"/>
</dbReference>
<keyword evidence="3" id="KW-1185">Reference proteome</keyword>
<feature type="compositionally biased region" description="Basic and acidic residues" evidence="1">
    <location>
        <begin position="453"/>
        <end position="469"/>
    </location>
</feature>
<dbReference type="GeneID" id="54455526"/>
<evidence type="ECO:0000256" key="1">
    <source>
        <dbReference type="SAM" id="MobiDB-lite"/>
    </source>
</evidence>
<evidence type="ECO:0000313" key="4">
    <source>
        <dbReference type="RefSeq" id="XP_033580823.1"/>
    </source>
</evidence>
<feature type="region of interest" description="Disordered" evidence="1">
    <location>
        <begin position="446"/>
        <end position="469"/>
    </location>
</feature>
<dbReference type="OrthoDB" id="3595585at2759"/>
<feature type="compositionally biased region" description="Basic residues" evidence="1">
    <location>
        <begin position="132"/>
        <end position="142"/>
    </location>
</feature>
<reference evidence="2 4" key="1">
    <citation type="journal article" date="2020" name="Stud. Mycol.">
        <title>101 Dothideomycetes genomes: a test case for predicting lifestyles and emergence of pathogens.</title>
        <authorList>
            <person name="Haridas S."/>
            <person name="Albert R."/>
            <person name="Binder M."/>
            <person name="Bloem J."/>
            <person name="Labutti K."/>
            <person name="Salamov A."/>
            <person name="Andreopoulos B."/>
            <person name="Baker S."/>
            <person name="Barry K."/>
            <person name="Bills G."/>
            <person name="Bluhm B."/>
            <person name="Cannon C."/>
            <person name="Castanera R."/>
            <person name="Culley D."/>
            <person name="Daum C."/>
            <person name="Ezra D."/>
            <person name="Gonzalez J."/>
            <person name="Henrissat B."/>
            <person name="Kuo A."/>
            <person name="Liang C."/>
            <person name="Lipzen A."/>
            <person name="Lutzoni F."/>
            <person name="Magnuson J."/>
            <person name="Mondo S."/>
            <person name="Nolan M."/>
            <person name="Ohm R."/>
            <person name="Pangilinan J."/>
            <person name="Park H.-J."/>
            <person name="Ramirez L."/>
            <person name="Alfaro M."/>
            <person name="Sun H."/>
            <person name="Tritt A."/>
            <person name="Yoshinaga Y."/>
            <person name="Zwiers L.-H."/>
            <person name="Turgeon B."/>
            <person name="Goodwin S."/>
            <person name="Spatafora J."/>
            <person name="Crous P."/>
            <person name="Grigoriev I."/>
        </authorList>
    </citation>
    <scope>NUCLEOTIDE SEQUENCE</scope>
    <source>
        <strain evidence="2 4">CBS 304.34</strain>
    </source>
</reference>
<evidence type="ECO:0008006" key="5">
    <source>
        <dbReference type="Google" id="ProtNLM"/>
    </source>
</evidence>
<feature type="compositionally biased region" description="Basic and acidic residues" evidence="1">
    <location>
        <begin position="181"/>
        <end position="199"/>
    </location>
</feature>
<accession>A0A6A6YZD2</accession>
<evidence type="ECO:0000313" key="3">
    <source>
        <dbReference type="Proteomes" id="UP000504636"/>
    </source>
</evidence>
<name>A0A6A6YZD2_9PEZI</name>
<proteinExistence type="predicted"/>
<feature type="compositionally biased region" description="Basic and acidic residues" evidence="1">
    <location>
        <begin position="143"/>
        <end position="161"/>
    </location>
</feature>
<dbReference type="SUPFAM" id="SSF54928">
    <property type="entry name" value="RNA-binding domain, RBD"/>
    <property type="match status" value="1"/>
</dbReference>
<dbReference type="RefSeq" id="XP_033580823.1">
    <property type="nucleotide sequence ID" value="XM_033714633.1"/>
</dbReference>
<dbReference type="InterPro" id="IPR035979">
    <property type="entry name" value="RBD_domain_sf"/>
</dbReference>
<feature type="non-terminal residue" evidence="2">
    <location>
        <position position="1"/>
    </location>
</feature>
<organism evidence="2">
    <name type="scientific">Mytilinidion resinicola</name>
    <dbReference type="NCBI Taxonomy" id="574789"/>
    <lineage>
        <taxon>Eukaryota</taxon>
        <taxon>Fungi</taxon>
        <taxon>Dikarya</taxon>
        <taxon>Ascomycota</taxon>
        <taxon>Pezizomycotina</taxon>
        <taxon>Dothideomycetes</taxon>
        <taxon>Pleosporomycetidae</taxon>
        <taxon>Mytilinidiales</taxon>
        <taxon>Mytilinidiaceae</taxon>
        <taxon>Mytilinidion</taxon>
    </lineage>
</organism>
<feature type="compositionally biased region" description="Low complexity" evidence="1">
    <location>
        <begin position="162"/>
        <end position="175"/>
    </location>
</feature>
<feature type="compositionally biased region" description="Acidic residues" evidence="1">
    <location>
        <begin position="334"/>
        <end position="344"/>
    </location>
</feature>
<dbReference type="Proteomes" id="UP000504636">
    <property type="component" value="Unplaced"/>
</dbReference>
<sequence>ARTRLHITPFTAELLKSYIPPTVLQSATNISFHTVETFPEKGFGYIELPTMEAQKLKKKLNGSILKGSKVRIEEAKPEKRKKADKDGAAAKEEDRPAKRPKKEKRTQDVMEGIELPDQRKIKRGWTEVPGHGKNKADKKSKKDKKEKAKESQYLKEPEMLFKAKLTPTAAAAESAAKAKKSKAEGKEKKTSKSSREVVVHEFTKTSKHASFLKSSAVATESKPATEYINGKGWVDEDGNVVEAETGKAKRARIVGLAEAATQENTTKLAKVPTKPLRNITLTPPSPSVEVKISSKEVHPLEALFKRPKPPAITTAATTPLRLAPITTSFSFFDDDVKDAQDGDGDTSMQDPHTPFTRQDLDWREMRSAAPTPDTAAIGRGFSFPWGRDKSEGEDEEDVDAGAELKDNTRANAALHAISEEEMGQGEEESEFSKWFWEHRGENNRAWKKRRRDALKVERQRENRRTGRKV</sequence>
<dbReference type="AlphaFoldDB" id="A0A6A6YZD2"/>
<feature type="compositionally biased region" description="Basic and acidic residues" evidence="1">
    <location>
        <begin position="71"/>
        <end position="97"/>
    </location>
</feature>
<evidence type="ECO:0000313" key="2">
    <source>
        <dbReference type="EMBL" id="KAF2813859.1"/>
    </source>
</evidence>
<dbReference type="EMBL" id="MU003695">
    <property type="protein sequence ID" value="KAF2813859.1"/>
    <property type="molecule type" value="Genomic_DNA"/>
</dbReference>
<gene>
    <name evidence="2 4" type="ORF">BDZ99DRAFT_357044</name>
</gene>
<dbReference type="GO" id="GO:0003676">
    <property type="term" value="F:nucleic acid binding"/>
    <property type="evidence" value="ECO:0007669"/>
    <property type="project" value="InterPro"/>
</dbReference>
<feature type="compositionally biased region" description="Acidic residues" evidence="1">
    <location>
        <begin position="391"/>
        <end position="400"/>
    </location>
</feature>
<reference evidence="4" key="3">
    <citation type="submission" date="2025-04" db="UniProtKB">
        <authorList>
            <consortium name="RefSeq"/>
        </authorList>
    </citation>
    <scope>IDENTIFICATION</scope>
    <source>
        <strain evidence="4">CBS 304.34</strain>
    </source>
</reference>